<keyword evidence="1" id="KW-0472">Membrane</keyword>
<accession>A0A415PSU0</accession>
<feature type="transmembrane region" description="Helical" evidence="1">
    <location>
        <begin position="83"/>
        <end position="100"/>
    </location>
</feature>
<proteinExistence type="predicted"/>
<keyword evidence="1" id="KW-1133">Transmembrane helix</keyword>
<dbReference type="AlphaFoldDB" id="A0A415PSU0"/>
<evidence type="ECO:0000313" key="2">
    <source>
        <dbReference type="EMBL" id="RHM16175.1"/>
    </source>
</evidence>
<name>A0A415PSU0_BACSE</name>
<evidence type="ECO:0000256" key="1">
    <source>
        <dbReference type="SAM" id="Phobius"/>
    </source>
</evidence>
<dbReference type="EMBL" id="QRPN01000019">
    <property type="protein sequence ID" value="RHM16175.1"/>
    <property type="molecule type" value="Genomic_DNA"/>
</dbReference>
<feature type="transmembrane region" description="Helical" evidence="1">
    <location>
        <begin position="12"/>
        <end position="34"/>
    </location>
</feature>
<feature type="transmembrane region" description="Helical" evidence="1">
    <location>
        <begin position="106"/>
        <end position="126"/>
    </location>
</feature>
<comment type="caution">
    <text evidence="2">The sequence shown here is derived from an EMBL/GenBank/DDBJ whole genome shotgun (WGS) entry which is preliminary data.</text>
</comment>
<dbReference type="Proteomes" id="UP000284604">
    <property type="component" value="Unassembled WGS sequence"/>
</dbReference>
<feature type="transmembrane region" description="Helical" evidence="1">
    <location>
        <begin position="54"/>
        <end position="76"/>
    </location>
</feature>
<gene>
    <name evidence="2" type="ORF">DWZ78_14225</name>
</gene>
<reference evidence="2 3" key="1">
    <citation type="submission" date="2018-08" db="EMBL/GenBank/DDBJ databases">
        <title>A genome reference for cultivated species of the human gut microbiota.</title>
        <authorList>
            <person name="Zou Y."/>
            <person name="Xue W."/>
            <person name="Luo G."/>
        </authorList>
    </citation>
    <scope>NUCLEOTIDE SEQUENCE [LARGE SCALE GENOMIC DNA]</scope>
    <source>
        <strain evidence="2 3">AF35-20</strain>
    </source>
</reference>
<protein>
    <submittedName>
        <fullName evidence="2">Uncharacterized protein</fullName>
    </submittedName>
</protein>
<organism evidence="2 3">
    <name type="scientific">Bacteroides stercoris</name>
    <dbReference type="NCBI Taxonomy" id="46506"/>
    <lineage>
        <taxon>Bacteria</taxon>
        <taxon>Pseudomonadati</taxon>
        <taxon>Bacteroidota</taxon>
        <taxon>Bacteroidia</taxon>
        <taxon>Bacteroidales</taxon>
        <taxon>Bacteroidaceae</taxon>
        <taxon>Bacteroides</taxon>
    </lineage>
</organism>
<keyword evidence="1" id="KW-0812">Transmembrane</keyword>
<evidence type="ECO:0000313" key="3">
    <source>
        <dbReference type="Proteomes" id="UP000284604"/>
    </source>
</evidence>
<sequence>MKQKNYIIKLLLKTWLGILCFSLLCTFCAVWLLFQNTKQSSYDNINIVYEGIFLTWAIIGVIMFSVGTFTLFLNYFPVIRYNNIYSFLSFFLVPMLLILLCGTEILCLWTVKIPFIVCLSGAYLLFRNKIKNTANNAG</sequence>